<sequence length="26" mass="3167">MNSRVNDCLVRRRSPAQPYMHQYTGW</sequence>
<protein>
    <submittedName>
        <fullName evidence="1">Uncharacterized protein</fullName>
    </submittedName>
</protein>
<evidence type="ECO:0000313" key="1">
    <source>
        <dbReference type="EMBL" id="JAH05094.1"/>
    </source>
</evidence>
<name>A0A0E9PKQ7_ANGAN</name>
<accession>A0A0E9PKQ7</accession>
<organism evidence="1">
    <name type="scientific">Anguilla anguilla</name>
    <name type="common">European freshwater eel</name>
    <name type="synonym">Muraena anguilla</name>
    <dbReference type="NCBI Taxonomy" id="7936"/>
    <lineage>
        <taxon>Eukaryota</taxon>
        <taxon>Metazoa</taxon>
        <taxon>Chordata</taxon>
        <taxon>Craniata</taxon>
        <taxon>Vertebrata</taxon>
        <taxon>Euteleostomi</taxon>
        <taxon>Actinopterygii</taxon>
        <taxon>Neopterygii</taxon>
        <taxon>Teleostei</taxon>
        <taxon>Anguilliformes</taxon>
        <taxon>Anguillidae</taxon>
        <taxon>Anguilla</taxon>
    </lineage>
</organism>
<proteinExistence type="predicted"/>
<reference evidence="1" key="2">
    <citation type="journal article" date="2015" name="Fish Shellfish Immunol.">
        <title>Early steps in the European eel (Anguilla anguilla)-Vibrio vulnificus interaction in the gills: Role of the RtxA13 toxin.</title>
        <authorList>
            <person name="Callol A."/>
            <person name="Pajuelo D."/>
            <person name="Ebbesson L."/>
            <person name="Teles M."/>
            <person name="MacKenzie S."/>
            <person name="Amaro C."/>
        </authorList>
    </citation>
    <scope>NUCLEOTIDE SEQUENCE</scope>
</reference>
<dbReference type="EMBL" id="GBXM01103483">
    <property type="protein sequence ID" value="JAH05094.1"/>
    <property type="molecule type" value="Transcribed_RNA"/>
</dbReference>
<reference evidence="1" key="1">
    <citation type="submission" date="2014-11" db="EMBL/GenBank/DDBJ databases">
        <authorList>
            <person name="Amaro Gonzalez C."/>
        </authorList>
    </citation>
    <scope>NUCLEOTIDE SEQUENCE</scope>
</reference>
<dbReference type="AlphaFoldDB" id="A0A0E9PKQ7"/>